<dbReference type="NCBIfam" id="TIGR00580">
    <property type="entry name" value="mfd"/>
    <property type="match status" value="1"/>
</dbReference>
<keyword evidence="8" id="KW-0234">DNA repair</keyword>
<dbReference type="Gene3D" id="2.40.10.170">
    <property type="match status" value="1"/>
</dbReference>
<dbReference type="GO" id="GO:0016787">
    <property type="term" value="F:hydrolase activity"/>
    <property type="evidence" value="ECO:0007669"/>
    <property type="project" value="UniProtKB-KW"/>
</dbReference>
<dbReference type="Gene3D" id="3.30.2060.10">
    <property type="entry name" value="Penicillin-binding protein 1b domain"/>
    <property type="match status" value="1"/>
</dbReference>
<evidence type="ECO:0000256" key="8">
    <source>
        <dbReference type="ARBA" id="ARBA00023204"/>
    </source>
</evidence>
<dbReference type="PANTHER" id="PTHR47964">
    <property type="entry name" value="ATP-DEPENDENT DNA HELICASE HOMOLOG RECG, CHLOROPLASTIC"/>
    <property type="match status" value="1"/>
</dbReference>
<dbReference type="SMART" id="SM00487">
    <property type="entry name" value="DEXDc"/>
    <property type="match status" value="1"/>
</dbReference>
<dbReference type="GO" id="GO:0003684">
    <property type="term" value="F:damaged DNA binding"/>
    <property type="evidence" value="ECO:0007669"/>
    <property type="project" value="InterPro"/>
</dbReference>
<protein>
    <submittedName>
        <fullName evidence="11">Transcription-repair coupling factor</fullName>
    </submittedName>
</protein>
<keyword evidence="2" id="KW-0547">Nucleotide-binding</keyword>
<dbReference type="SMART" id="SM01058">
    <property type="entry name" value="CarD_TRCF"/>
    <property type="match status" value="1"/>
</dbReference>
<dbReference type="InterPro" id="IPR041471">
    <property type="entry name" value="UvrB_inter"/>
</dbReference>
<evidence type="ECO:0000256" key="3">
    <source>
        <dbReference type="ARBA" id="ARBA00022763"/>
    </source>
</evidence>
<dbReference type="InterPro" id="IPR004576">
    <property type="entry name" value="Mfd"/>
</dbReference>
<dbReference type="GO" id="GO:0005524">
    <property type="term" value="F:ATP binding"/>
    <property type="evidence" value="ECO:0007669"/>
    <property type="project" value="UniProtKB-KW"/>
</dbReference>
<accession>A0A3B1E6I5</accession>
<gene>
    <name evidence="11" type="ORF">MNBD_PLANCTO03-128</name>
</gene>
<dbReference type="PROSITE" id="PS51194">
    <property type="entry name" value="HELICASE_CTER"/>
    <property type="match status" value="1"/>
</dbReference>
<evidence type="ECO:0000256" key="4">
    <source>
        <dbReference type="ARBA" id="ARBA00022801"/>
    </source>
</evidence>
<dbReference type="SUPFAM" id="SSF141259">
    <property type="entry name" value="CarD-like"/>
    <property type="match status" value="1"/>
</dbReference>
<organism evidence="11">
    <name type="scientific">hydrothermal vent metagenome</name>
    <dbReference type="NCBI Taxonomy" id="652676"/>
    <lineage>
        <taxon>unclassified sequences</taxon>
        <taxon>metagenomes</taxon>
        <taxon>ecological metagenomes</taxon>
    </lineage>
</organism>
<dbReference type="Pfam" id="PF17757">
    <property type="entry name" value="UvrB_inter"/>
    <property type="match status" value="1"/>
</dbReference>
<evidence type="ECO:0000256" key="5">
    <source>
        <dbReference type="ARBA" id="ARBA00022806"/>
    </source>
</evidence>
<dbReference type="SMART" id="SM00490">
    <property type="entry name" value="HELICc"/>
    <property type="match status" value="1"/>
</dbReference>
<dbReference type="EMBL" id="UOGK01000624">
    <property type="protein sequence ID" value="VAX41995.1"/>
    <property type="molecule type" value="Genomic_DNA"/>
</dbReference>
<dbReference type="InterPro" id="IPR005118">
    <property type="entry name" value="TRCF_C"/>
</dbReference>
<feature type="domain" description="Helicase ATP-binding" evidence="9">
    <location>
        <begin position="637"/>
        <end position="798"/>
    </location>
</feature>
<dbReference type="GO" id="GO:0006281">
    <property type="term" value="P:DNA repair"/>
    <property type="evidence" value="ECO:0007669"/>
    <property type="project" value="UniProtKB-KW"/>
</dbReference>
<reference evidence="11" key="1">
    <citation type="submission" date="2018-06" db="EMBL/GenBank/DDBJ databases">
        <authorList>
            <person name="Zhirakovskaya E."/>
        </authorList>
    </citation>
    <scope>NUCLEOTIDE SEQUENCE</scope>
</reference>
<sequence>MNDSAPAPAWLDAMASDEAVAGLARALTEGRRAVVTGAAGSSTSILAGLLARSLAHPVVLVVAHIDEADDALDELTTLGLPALRLPALEVLPGETDIALDLFAERIAVQRAVMAMEDSGCCDAPVLITPIQALMQGVPAPDRLPQLARTLRAGEHHNLTELTQWLAEAGYSRVDAIEEPGDFAVRGGILDIFPPGGTALRAVSPPSTRLQAEFSGAPVRLDFFGDEIDRINEIDLDTMGSDRKIEAVELIASRLDAVRSDSATVNFLDLIPPTAAALLAETLEVVEQGRGYYERTTDGRGLFGPPAVLKILETRFVGFAEVNQFSAGAASADIRIELPVSPLPEFSRELPAAMGELIDMAREGSVVVACQKEAEAQRLGELLAEHASKPPKPQGGGLSSPHPVRTTLAYIHRGFVWHRPGTKPDQWGVATGAASGLKARPPGQNEVGDGETNSLYLIPYHELLHRIEARHMSSARRLKAGRAMDTFLDLAVGDYVVHADHGIAIFTGLKLMKPKPLPGKLAPRKPEPEEYLILEFAGKSRYYVPASTIDQVQKYVGGFHGKPPLSTLGGKKWKAQKDRVIEGVRDLAAEMLRVRAARESMPGVRYPADTAWQKEFEAEFPYEETEDQLAALAEIKKDMSSDRPMDRLICGDVGFGKTELAIRAAFKACEFGKQVAVLVPTTVLAEQHERTFRSRFADYPFRVASLSRFKTTKETNATLAGLRRGDVGVVIGTHRILSKDVRFADLGLVVIDEEQRFGVEHKERLLRLRLTVDVMTLSATPIPRTLHMSMLGLRDISSLTTPPLERRAIVTDVIPYNSRRIAQAIARELSRGGQIYFVHNRVRNIRSIADEVRTLAPDARIVVGHGQMPSGELEEVMIKFMRKEADILVSTTIIESGIDIPTANTMIINDADRFGLADLHQLRGRVGRSRHRAYCYMLLPIDRPVREVAQKRLKAIEQYSMLGAGFKIAMRDLEIRGAGNILGPEQSGHIAAVGYDMYCQLLERAVHELKHDRPPEQPSATKVDIGLTGILPKAYIPSDQRRLEAYRRLATAATVEQLEAVRADLIQAYGPIPKQAERLLDLAQLRIAAAHLGINTITVRERDVVFRCDDPTKIVEKLSHAKGQVISLRPKTNDTMHEVYYRPPESYMAPETLGTILRARMVAM</sequence>
<evidence type="ECO:0000256" key="7">
    <source>
        <dbReference type="ARBA" id="ARBA00023125"/>
    </source>
</evidence>
<dbReference type="AlphaFoldDB" id="A0A3B1E6I5"/>
<dbReference type="InterPro" id="IPR014001">
    <property type="entry name" value="Helicase_ATP-bd"/>
</dbReference>
<dbReference type="Pfam" id="PF00270">
    <property type="entry name" value="DEAD"/>
    <property type="match status" value="1"/>
</dbReference>
<dbReference type="InterPro" id="IPR003711">
    <property type="entry name" value="CarD-like/TRCF_RID"/>
</dbReference>
<dbReference type="PROSITE" id="PS51192">
    <property type="entry name" value="HELICASE_ATP_BIND_1"/>
    <property type="match status" value="1"/>
</dbReference>
<dbReference type="SUPFAM" id="SSF52540">
    <property type="entry name" value="P-loop containing nucleoside triphosphate hydrolases"/>
    <property type="match status" value="3"/>
</dbReference>
<dbReference type="Pfam" id="PF02559">
    <property type="entry name" value="CarD_TRCF_RID"/>
    <property type="match status" value="1"/>
</dbReference>
<keyword evidence="4" id="KW-0378">Hydrolase</keyword>
<keyword evidence="1" id="KW-0963">Cytoplasm</keyword>
<dbReference type="CDD" id="cd17991">
    <property type="entry name" value="DEXHc_TRCF"/>
    <property type="match status" value="1"/>
</dbReference>
<proteinExistence type="inferred from homology"/>
<evidence type="ECO:0000256" key="2">
    <source>
        <dbReference type="ARBA" id="ARBA00022741"/>
    </source>
</evidence>
<keyword evidence="5" id="KW-0347">Helicase</keyword>
<dbReference type="HAMAP" id="MF_00969">
    <property type="entry name" value="TRCF"/>
    <property type="match status" value="1"/>
</dbReference>
<dbReference type="Gene3D" id="3.90.1150.50">
    <property type="entry name" value="Transcription-repair-coupling factor, D7 domain"/>
    <property type="match status" value="1"/>
</dbReference>
<keyword evidence="3" id="KW-0227">DNA damage</keyword>
<evidence type="ECO:0000259" key="9">
    <source>
        <dbReference type="PROSITE" id="PS51192"/>
    </source>
</evidence>
<dbReference type="InterPro" id="IPR037235">
    <property type="entry name" value="TRCF-like_C_D7"/>
</dbReference>
<evidence type="ECO:0000256" key="6">
    <source>
        <dbReference type="ARBA" id="ARBA00022840"/>
    </source>
</evidence>
<keyword evidence="7" id="KW-0238">DNA-binding</keyword>
<evidence type="ECO:0000256" key="1">
    <source>
        <dbReference type="ARBA" id="ARBA00022490"/>
    </source>
</evidence>
<dbReference type="Pfam" id="PF03461">
    <property type="entry name" value="TRCF"/>
    <property type="match status" value="1"/>
</dbReference>
<feature type="domain" description="Helicase C-terminal" evidence="10">
    <location>
        <begin position="794"/>
        <end position="973"/>
    </location>
</feature>
<dbReference type="GO" id="GO:0003678">
    <property type="term" value="F:DNA helicase activity"/>
    <property type="evidence" value="ECO:0007669"/>
    <property type="project" value="TreeGrafter"/>
</dbReference>
<dbReference type="SMART" id="SM00982">
    <property type="entry name" value="TRCF"/>
    <property type="match status" value="1"/>
</dbReference>
<dbReference type="SUPFAM" id="SSF143517">
    <property type="entry name" value="TRCF domain-like"/>
    <property type="match status" value="1"/>
</dbReference>
<dbReference type="InterPro" id="IPR027417">
    <property type="entry name" value="P-loop_NTPase"/>
</dbReference>
<name>A0A3B1E6I5_9ZZZZ</name>
<dbReference type="Pfam" id="PF00271">
    <property type="entry name" value="Helicase_C"/>
    <property type="match status" value="1"/>
</dbReference>
<dbReference type="Gene3D" id="3.40.50.11180">
    <property type="match status" value="1"/>
</dbReference>
<evidence type="ECO:0000259" key="10">
    <source>
        <dbReference type="PROSITE" id="PS51194"/>
    </source>
</evidence>
<dbReference type="InterPro" id="IPR047112">
    <property type="entry name" value="RecG/Mfd"/>
</dbReference>
<evidence type="ECO:0000313" key="11">
    <source>
        <dbReference type="EMBL" id="VAX41995.1"/>
    </source>
</evidence>
<dbReference type="InterPro" id="IPR001650">
    <property type="entry name" value="Helicase_C-like"/>
</dbReference>
<dbReference type="InterPro" id="IPR036101">
    <property type="entry name" value="CarD-like/TRCF_RID_sf"/>
</dbReference>
<dbReference type="Gene3D" id="3.40.50.300">
    <property type="entry name" value="P-loop containing nucleotide triphosphate hydrolases"/>
    <property type="match status" value="2"/>
</dbReference>
<dbReference type="PANTHER" id="PTHR47964:SF1">
    <property type="entry name" value="ATP-DEPENDENT DNA HELICASE HOMOLOG RECG, CHLOROPLASTIC"/>
    <property type="match status" value="1"/>
</dbReference>
<dbReference type="InterPro" id="IPR011545">
    <property type="entry name" value="DEAD/DEAH_box_helicase_dom"/>
</dbReference>
<keyword evidence="6" id="KW-0067">ATP-binding</keyword>